<dbReference type="GO" id="GO:0016747">
    <property type="term" value="F:acyltransferase activity, transferring groups other than amino-acyl groups"/>
    <property type="evidence" value="ECO:0007669"/>
    <property type="project" value="InterPro"/>
</dbReference>
<evidence type="ECO:0000313" key="4">
    <source>
        <dbReference type="EMBL" id="MTG88563.1"/>
    </source>
</evidence>
<dbReference type="EMBL" id="WMKA01000010">
    <property type="protein sequence ID" value="MTG88563.1"/>
    <property type="molecule type" value="Genomic_DNA"/>
</dbReference>
<feature type="region of interest" description="Disordered" evidence="1">
    <location>
        <begin position="1"/>
        <end position="23"/>
    </location>
</feature>
<dbReference type="PANTHER" id="PTHR31435:SF10">
    <property type="entry name" value="BSR4717 PROTEIN"/>
    <property type="match status" value="1"/>
</dbReference>
<dbReference type="CDD" id="cd04301">
    <property type="entry name" value="NAT_SF"/>
    <property type="match status" value="1"/>
</dbReference>
<reference evidence="4 5" key="1">
    <citation type="submission" date="2019-11" db="EMBL/GenBank/DDBJ databases">
        <title>Cellulosimicrobium composti sp. nov. isolated from a compost.</title>
        <authorList>
            <person name="Yang Y."/>
        </authorList>
    </citation>
    <scope>NUCLEOTIDE SEQUENCE [LARGE SCALE GENOMIC DNA]</scope>
    <source>
        <strain evidence="4 5">BIT-GX5</strain>
    </source>
</reference>
<dbReference type="AlphaFoldDB" id="A0A6N7ZGP4"/>
<protein>
    <submittedName>
        <fullName evidence="4">GNAT family N-acetyltransferase</fullName>
    </submittedName>
</protein>
<dbReference type="SUPFAM" id="SSF55729">
    <property type="entry name" value="Acyl-CoA N-acyltransferases (Nat)"/>
    <property type="match status" value="1"/>
</dbReference>
<keyword evidence="4" id="KW-0808">Transferase</keyword>
<dbReference type="RefSeq" id="WP_051471484.1">
    <property type="nucleotide sequence ID" value="NZ_JBISAF010000005.1"/>
</dbReference>
<accession>A0A6N7ZGP4</accession>
<name>A0A6N7ZGP4_9MICO</name>
<evidence type="ECO:0000259" key="3">
    <source>
        <dbReference type="PROSITE" id="PS51729"/>
    </source>
</evidence>
<dbReference type="PROSITE" id="PS51186">
    <property type="entry name" value="GNAT"/>
    <property type="match status" value="1"/>
</dbReference>
<dbReference type="Gene3D" id="3.40.630.30">
    <property type="match status" value="1"/>
</dbReference>
<dbReference type="PROSITE" id="PS51729">
    <property type="entry name" value="GNAT_YJDJ"/>
    <property type="match status" value="1"/>
</dbReference>
<dbReference type="InterPro" id="IPR016181">
    <property type="entry name" value="Acyl_CoA_acyltransferase"/>
</dbReference>
<evidence type="ECO:0000259" key="2">
    <source>
        <dbReference type="PROSITE" id="PS51186"/>
    </source>
</evidence>
<comment type="caution">
    <text evidence="4">The sequence shown here is derived from an EMBL/GenBank/DDBJ whole genome shotgun (WGS) entry which is preliminary data.</text>
</comment>
<proteinExistence type="predicted"/>
<feature type="domain" description="N-acetyltransferase" evidence="3">
    <location>
        <begin position="13"/>
        <end position="100"/>
    </location>
</feature>
<evidence type="ECO:0000256" key="1">
    <source>
        <dbReference type="SAM" id="MobiDB-lite"/>
    </source>
</evidence>
<organism evidence="4 5">
    <name type="scientific">Cellulosimicrobium composti</name>
    <dbReference type="NCBI Taxonomy" id="2672572"/>
    <lineage>
        <taxon>Bacteria</taxon>
        <taxon>Bacillati</taxon>
        <taxon>Actinomycetota</taxon>
        <taxon>Actinomycetes</taxon>
        <taxon>Micrococcales</taxon>
        <taxon>Promicromonosporaceae</taxon>
        <taxon>Cellulosimicrobium</taxon>
    </lineage>
</organism>
<dbReference type="PANTHER" id="PTHR31435">
    <property type="entry name" value="PROTEIN NATD1"/>
    <property type="match status" value="1"/>
</dbReference>
<dbReference type="InterPro" id="IPR045057">
    <property type="entry name" value="Gcn5-rel_NAT"/>
</dbReference>
<dbReference type="Proteomes" id="UP000440668">
    <property type="component" value="Unassembled WGS sequence"/>
</dbReference>
<dbReference type="InterPro" id="IPR031165">
    <property type="entry name" value="GNAT_YJDJ"/>
</dbReference>
<feature type="compositionally biased region" description="Low complexity" evidence="1">
    <location>
        <begin position="1"/>
        <end position="15"/>
    </location>
</feature>
<dbReference type="InterPro" id="IPR000182">
    <property type="entry name" value="GNAT_dom"/>
</dbReference>
<feature type="domain" description="N-acetyltransferase" evidence="2">
    <location>
        <begin position="1"/>
        <end position="101"/>
    </location>
</feature>
<evidence type="ECO:0000313" key="5">
    <source>
        <dbReference type="Proteomes" id="UP000440668"/>
    </source>
</evidence>
<gene>
    <name evidence="4" type="ORF">GJV82_06340</name>
</gene>
<dbReference type="Pfam" id="PF14542">
    <property type="entry name" value="Acetyltransf_CG"/>
    <property type="match status" value="1"/>
</dbReference>
<sequence>MSDSSAPSASTVTVTDEGDRFEARTDDGTVAGFAAYERTPGTVIFTHTEVDPAFEGRGVGSALAAGALDAVRASGERVVALCPFVRAYIRRHPEYQDLTTR</sequence>